<protein>
    <recommendedName>
        <fullName evidence="2">ParB/Sulfiredoxin domain-containing protein</fullName>
    </recommendedName>
</protein>
<gene>
    <name evidence="1" type="ORF">LCGC14_0962580</name>
</gene>
<evidence type="ECO:0000313" key="1">
    <source>
        <dbReference type="EMBL" id="KKN17765.1"/>
    </source>
</evidence>
<accession>A0A0F9NE43</accession>
<sequence length="359" mass="40755">MDKLEQTILASMKSPNHPHLIDSGYEYKSLFISKVIPDQSNPRYFPAVIMSDEHAYLVATKQMTKSQIIERYSADNKVVIGKGCIINCCTSGSSEWKKTNNTISSIIELGENVAVSEVIQAPTVYPTEDSLYQVLTGHRRFFAMIYVHGVNGAAHFKVYHEKPILHKIKQFQENASREDLPQYGKLQAFLTAMHEIEALNVAKRRRGDNPLKVKEIVSTLGISSGAFDNYNVLVRYPAVLNAYENGNTLSFVKMKKQVLSIENDYRKRYGITILTATHKREINKELAELFNGSNVKSKNKVTKESYRFDKIESPKVVKRLLSENILSLDVGVNWEELNWSDPKSVNEVLNTVLTFLSEQ</sequence>
<dbReference type="EMBL" id="LAZR01003491">
    <property type="protein sequence ID" value="KKN17765.1"/>
    <property type="molecule type" value="Genomic_DNA"/>
</dbReference>
<dbReference type="AlphaFoldDB" id="A0A0F9NE43"/>
<evidence type="ECO:0008006" key="2">
    <source>
        <dbReference type="Google" id="ProtNLM"/>
    </source>
</evidence>
<reference evidence="1" key="1">
    <citation type="journal article" date="2015" name="Nature">
        <title>Complex archaea that bridge the gap between prokaryotes and eukaryotes.</title>
        <authorList>
            <person name="Spang A."/>
            <person name="Saw J.H."/>
            <person name="Jorgensen S.L."/>
            <person name="Zaremba-Niedzwiedzka K."/>
            <person name="Martijn J."/>
            <person name="Lind A.E."/>
            <person name="van Eijk R."/>
            <person name="Schleper C."/>
            <person name="Guy L."/>
            <person name="Ettema T.J."/>
        </authorList>
    </citation>
    <scope>NUCLEOTIDE SEQUENCE</scope>
</reference>
<organism evidence="1">
    <name type="scientific">marine sediment metagenome</name>
    <dbReference type="NCBI Taxonomy" id="412755"/>
    <lineage>
        <taxon>unclassified sequences</taxon>
        <taxon>metagenomes</taxon>
        <taxon>ecological metagenomes</taxon>
    </lineage>
</organism>
<comment type="caution">
    <text evidence="1">The sequence shown here is derived from an EMBL/GenBank/DDBJ whole genome shotgun (WGS) entry which is preliminary data.</text>
</comment>
<dbReference type="CDD" id="cd16387">
    <property type="entry name" value="ParB_N_Srx"/>
    <property type="match status" value="1"/>
</dbReference>
<name>A0A0F9NE43_9ZZZZ</name>
<proteinExistence type="predicted"/>